<protein>
    <submittedName>
        <fullName evidence="1">Cleavage and polyadenylation specifity factor protein</fullName>
    </submittedName>
</protein>
<evidence type="ECO:0000313" key="1">
    <source>
        <dbReference type="EMBL" id="KFG45152.1"/>
    </source>
</evidence>
<sequence length="29" mass="3428">VRCRNQELRQKIHAMVRRIESALLPLPLS</sequence>
<accession>A0A086KL84</accession>
<name>A0A086KL84_TOXGO</name>
<evidence type="ECO:0000313" key="2">
    <source>
        <dbReference type="Proteomes" id="UP000028828"/>
    </source>
</evidence>
<dbReference type="Proteomes" id="UP000028828">
    <property type="component" value="Unassembled WGS sequence"/>
</dbReference>
<dbReference type="AlphaFoldDB" id="A0A086KL84"/>
<gene>
    <name evidence="1" type="ORF">TGP89_285200B</name>
</gene>
<comment type="caution">
    <text evidence="1">The sequence shown here is derived from an EMBL/GenBank/DDBJ whole genome shotgun (WGS) entry which is preliminary data.</text>
</comment>
<dbReference type="VEuPathDB" id="ToxoDB:TGP89_285200B"/>
<feature type="non-terminal residue" evidence="1">
    <location>
        <position position="1"/>
    </location>
</feature>
<proteinExistence type="predicted"/>
<reference evidence="1 2" key="1">
    <citation type="submission" date="2014-03" db="EMBL/GenBank/DDBJ databases">
        <authorList>
            <person name="Sibley D."/>
            <person name="Venepally P."/>
            <person name="Karamycheva S."/>
            <person name="Hadjithomas M."/>
            <person name="Khan A."/>
            <person name="Brunk B."/>
            <person name="Roos D."/>
            <person name="Caler E."/>
            <person name="Lorenzi H."/>
        </authorList>
    </citation>
    <scope>NUCLEOTIDE SEQUENCE [LARGE SCALE GENOMIC DNA]</scope>
    <source>
        <strain evidence="2">p89</strain>
    </source>
</reference>
<dbReference type="EMBL" id="AEYI02000796">
    <property type="protein sequence ID" value="KFG45152.1"/>
    <property type="molecule type" value="Genomic_DNA"/>
</dbReference>
<organism evidence="1 2">
    <name type="scientific">Toxoplasma gondii p89</name>
    <dbReference type="NCBI Taxonomy" id="943119"/>
    <lineage>
        <taxon>Eukaryota</taxon>
        <taxon>Sar</taxon>
        <taxon>Alveolata</taxon>
        <taxon>Apicomplexa</taxon>
        <taxon>Conoidasida</taxon>
        <taxon>Coccidia</taxon>
        <taxon>Eucoccidiorida</taxon>
        <taxon>Eimeriorina</taxon>
        <taxon>Sarcocystidae</taxon>
        <taxon>Toxoplasma</taxon>
    </lineage>
</organism>